<name>A0A2S9K0U6_9BURK</name>
<evidence type="ECO:0000313" key="1">
    <source>
        <dbReference type="EMBL" id="PRD64035.1"/>
    </source>
</evidence>
<accession>A0A2S9K0U6</accession>
<proteinExistence type="predicted"/>
<dbReference type="AlphaFoldDB" id="A0A2S9K0U6"/>
<dbReference type="EMBL" id="PVLQ01000104">
    <property type="protein sequence ID" value="PRD64035.1"/>
    <property type="molecule type" value="Genomic_DNA"/>
</dbReference>
<keyword evidence="2" id="KW-1185">Reference proteome</keyword>
<organism evidence="1 2">
    <name type="scientific">Malikia granosa</name>
    <dbReference type="NCBI Taxonomy" id="263067"/>
    <lineage>
        <taxon>Bacteria</taxon>
        <taxon>Pseudomonadati</taxon>
        <taxon>Pseudomonadota</taxon>
        <taxon>Betaproteobacteria</taxon>
        <taxon>Burkholderiales</taxon>
        <taxon>Comamonadaceae</taxon>
        <taxon>Malikia</taxon>
    </lineage>
</organism>
<sequence length="298" mass="33456">MRVLASTNNNQEHEDVSARAVEFLFAPLELDANVTVRDLFGLFATCPDLLLVYRRFYAEEFCAYAAKGALTAEGGNTIERVEMYRAWDVNSKTGAYSEVPMLRLSALGRCPAGQEATLHPDANGMVHYSLDGADLRYLLDVPLHFNSQVKVYEADGRSNRFGQCVSTVSCTDLSLGEVLQAMLWSLSWFGGPEKTQDFFEHIQAMDKDRENWDEASLEELMEEQFGGDDRRGCAALFESTGSCKPMEVSSALREIPDQDNAQQWLQQHLNEGISVKPAYCQLSGRDFRQAFFEAQVQE</sequence>
<reference evidence="1 2" key="1">
    <citation type="submission" date="2018-03" db="EMBL/GenBank/DDBJ databases">
        <title>Comparative genomics illustrates the genes involved in a hyperalkaliphilic mechanisms of Serpentinomonas isolated from highly-alkaline calcium-rich serpentinized springs.</title>
        <authorList>
            <person name="Suzuki S."/>
            <person name="Ishii S."/>
            <person name="Walworth N."/>
            <person name="Bird L."/>
            <person name="Kuenen J.G."/>
            <person name="Nealson K.H."/>
        </authorList>
    </citation>
    <scope>NUCLEOTIDE SEQUENCE [LARGE SCALE GENOMIC DNA]</scope>
    <source>
        <strain evidence="1 2">P1</strain>
    </source>
</reference>
<gene>
    <name evidence="1" type="ORF">C6P64_16565</name>
</gene>
<evidence type="ECO:0000313" key="2">
    <source>
        <dbReference type="Proteomes" id="UP000238589"/>
    </source>
</evidence>
<protein>
    <submittedName>
        <fullName evidence="1">Uncharacterized protein</fullName>
    </submittedName>
</protein>
<dbReference type="Proteomes" id="UP000238589">
    <property type="component" value="Unassembled WGS sequence"/>
</dbReference>
<comment type="caution">
    <text evidence="1">The sequence shown here is derived from an EMBL/GenBank/DDBJ whole genome shotgun (WGS) entry which is preliminary data.</text>
</comment>